<evidence type="ECO:0000256" key="2">
    <source>
        <dbReference type="ARBA" id="ARBA00023015"/>
    </source>
</evidence>
<proteinExistence type="inferred from homology"/>
<reference evidence="5 6" key="1">
    <citation type="journal article" date="2020" name="Nat. Food">
        <title>A phased Vanilla planifolia genome enables genetic improvement of flavour and production.</title>
        <authorList>
            <person name="Hasing T."/>
            <person name="Tang H."/>
            <person name="Brym M."/>
            <person name="Khazi F."/>
            <person name="Huang T."/>
            <person name="Chambers A.H."/>
        </authorList>
    </citation>
    <scope>NUCLEOTIDE SEQUENCE [LARGE SCALE GENOMIC DNA]</scope>
    <source>
        <tissue evidence="5">Leaf</tissue>
    </source>
</reference>
<dbReference type="InterPro" id="IPR021914">
    <property type="entry name" value="TF_DELLA_N"/>
</dbReference>
<comment type="similarity">
    <text evidence="1">Belongs to the GRAS family. DELLA subfamily.</text>
</comment>
<organism evidence="5 6">
    <name type="scientific">Vanilla planifolia</name>
    <name type="common">Vanilla</name>
    <dbReference type="NCBI Taxonomy" id="51239"/>
    <lineage>
        <taxon>Eukaryota</taxon>
        <taxon>Viridiplantae</taxon>
        <taxon>Streptophyta</taxon>
        <taxon>Embryophyta</taxon>
        <taxon>Tracheophyta</taxon>
        <taxon>Spermatophyta</taxon>
        <taxon>Magnoliopsida</taxon>
        <taxon>Liliopsida</taxon>
        <taxon>Asparagales</taxon>
        <taxon>Orchidaceae</taxon>
        <taxon>Vanilloideae</taxon>
        <taxon>Vanilleae</taxon>
        <taxon>Vanilla</taxon>
    </lineage>
</organism>
<dbReference type="InterPro" id="IPR038088">
    <property type="entry name" value="DELLA_N_sf"/>
</dbReference>
<dbReference type="SMART" id="SM01129">
    <property type="entry name" value="DELLA"/>
    <property type="match status" value="1"/>
</dbReference>
<evidence type="ECO:0000256" key="3">
    <source>
        <dbReference type="ARBA" id="ARBA00023163"/>
    </source>
</evidence>
<dbReference type="EMBL" id="JADCNM010000005">
    <property type="protein sequence ID" value="KAG0482787.1"/>
    <property type="molecule type" value="Genomic_DNA"/>
</dbReference>
<dbReference type="OrthoDB" id="1741652at2759"/>
<evidence type="ECO:0000313" key="5">
    <source>
        <dbReference type="EMBL" id="KAG0482787.1"/>
    </source>
</evidence>
<dbReference type="Proteomes" id="UP000639772">
    <property type="component" value="Unassembled WGS sequence"/>
</dbReference>
<protein>
    <recommendedName>
        <fullName evidence="4">Transcriptional factor DELLA N-terminal domain-containing protein</fullName>
    </recommendedName>
</protein>
<dbReference type="Pfam" id="PF12041">
    <property type="entry name" value="DELLA"/>
    <property type="match status" value="1"/>
</dbReference>
<evidence type="ECO:0000313" key="6">
    <source>
        <dbReference type="Proteomes" id="UP000639772"/>
    </source>
</evidence>
<keyword evidence="3" id="KW-0804">Transcription</keyword>
<dbReference type="Gene3D" id="1.10.10.1290">
    <property type="entry name" value="Transcriptional regulator DELLA, N-terminal domain"/>
    <property type="match status" value="1"/>
</dbReference>
<accession>A0A835RBA7</accession>
<sequence length="150" mass="16355">MKRELEQPESFGESSFGGHTLGSVGIAAPIKGKMLGFEEPDSGMDELLAALGYKVRSSDMADVAQKLEQLEMAIGGNSSQDDALLSHLSADTVHYNPSDLSNWLENMLSELSVPRRNQTASAFCRRRYQLILLLPFSVPLILSPPPIPLP</sequence>
<evidence type="ECO:0000259" key="4">
    <source>
        <dbReference type="Pfam" id="PF12041"/>
    </source>
</evidence>
<comment type="caution">
    <text evidence="5">The sequence shown here is derived from an EMBL/GenBank/DDBJ whole genome shotgun (WGS) entry which is preliminary data.</text>
</comment>
<feature type="domain" description="Transcriptional factor DELLA N-terminal" evidence="4">
    <location>
        <begin position="45"/>
        <end position="114"/>
    </location>
</feature>
<evidence type="ECO:0000256" key="1">
    <source>
        <dbReference type="ARBA" id="ARBA00010273"/>
    </source>
</evidence>
<dbReference type="AlphaFoldDB" id="A0A835RBA7"/>
<keyword evidence="2" id="KW-0805">Transcription regulation</keyword>
<gene>
    <name evidence="5" type="ORF">HPP92_010871</name>
</gene>
<dbReference type="FunFam" id="1.10.10.1290:FF:000001">
    <property type="entry name" value="DELLA protein GAI"/>
    <property type="match status" value="1"/>
</dbReference>
<name>A0A835RBA7_VANPL</name>